<organism evidence="1 2">
    <name type="scientific">Naganishia friedmannii</name>
    <dbReference type="NCBI Taxonomy" id="89922"/>
    <lineage>
        <taxon>Eukaryota</taxon>
        <taxon>Fungi</taxon>
        <taxon>Dikarya</taxon>
        <taxon>Basidiomycota</taxon>
        <taxon>Agaricomycotina</taxon>
        <taxon>Tremellomycetes</taxon>
        <taxon>Filobasidiales</taxon>
        <taxon>Filobasidiaceae</taxon>
        <taxon>Naganishia</taxon>
    </lineage>
</organism>
<reference evidence="1" key="1">
    <citation type="submission" date="2023-04" db="EMBL/GenBank/DDBJ databases">
        <title>Draft Genome sequencing of Naganishia species isolated from polar environments using Oxford Nanopore Technology.</title>
        <authorList>
            <person name="Leo P."/>
            <person name="Venkateswaran K."/>
        </authorList>
    </citation>
    <scope>NUCLEOTIDE SEQUENCE</scope>
    <source>
        <strain evidence="1">MNA-CCFEE 5423</strain>
    </source>
</reference>
<protein>
    <submittedName>
        <fullName evidence="1">Uncharacterized protein</fullName>
    </submittedName>
</protein>
<dbReference type="Proteomes" id="UP001227268">
    <property type="component" value="Unassembled WGS sequence"/>
</dbReference>
<proteinExistence type="predicted"/>
<gene>
    <name evidence="1" type="ORF">QFC21_007287</name>
</gene>
<keyword evidence="2" id="KW-1185">Reference proteome</keyword>
<comment type="caution">
    <text evidence="1">The sequence shown here is derived from an EMBL/GenBank/DDBJ whole genome shotgun (WGS) entry which is preliminary data.</text>
</comment>
<dbReference type="EMBL" id="JASBWT010000059">
    <property type="protein sequence ID" value="KAJ9091224.1"/>
    <property type="molecule type" value="Genomic_DNA"/>
</dbReference>
<evidence type="ECO:0000313" key="2">
    <source>
        <dbReference type="Proteomes" id="UP001227268"/>
    </source>
</evidence>
<name>A0ACC2UVX3_9TREE</name>
<sequence>MLPPLAPSMTNSTPVWSSAANSAFHTLLGTLRYWDTNPEFPVDTSSVEYQRSILADIESQNAKSLSQEVKRLIEEAASLVGSLVNKNRKESKTDGSSPKSKTNDTSSAEDLDPEEKAIRNILDRNSSYHRKLKLNLQEQERRIYEQDPAFDLAKAKQEFAELQTAFSGIFVAATTEAAGNSLLKSTTQPPVRELRCQWKGSMYPTSILHR</sequence>
<evidence type="ECO:0000313" key="1">
    <source>
        <dbReference type="EMBL" id="KAJ9091224.1"/>
    </source>
</evidence>
<accession>A0ACC2UVX3</accession>